<reference evidence="2 3" key="1">
    <citation type="submission" date="2019-03" db="EMBL/GenBank/DDBJ databases">
        <title>Genomic Encyclopedia of Type Strains, Phase IV (KMG-IV): sequencing the most valuable type-strain genomes for metagenomic binning, comparative biology and taxonomic classification.</title>
        <authorList>
            <person name="Goeker M."/>
        </authorList>
    </citation>
    <scope>NUCLEOTIDE SEQUENCE [LARGE SCALE GENOMIC DNA]</scope>
    <source>
        <strain evidence="2 3">DSM 18792</strain>
    </source>
</reference>
<dbReference type="OrthoDB" id="1142841at2"/>
<sequence length="255" mass="28464">MKNSIKILAAIGIVFLLSFSAQAQTDDWTGEWNTKFGKVTITKNGGEYSGFLPKGKLTQIRVQDGSLIGFYSRLAPKFDKSSLGKKGTFKFTLSADKKKFDGYHKSDTDERWSSVNWNGVKVWGMVMPVIVSNNLPTIVTPSWTGTWKSTNGDIFKILDTGNAKNNMTYVYAKISVKVDGVIKSYDVKGLFENDTPEVFEGTIYRDNGWDVGYMTIEYGAFKIDDCTGYMWFGGDTKHPISAHRTSSAKPTVKIF</sequence>
<proteinExistence type="predicted"/>
<evidence type="ECO:0000256" key="1">
    <source>
        <dbReference type="SAM" id="SignalP"/>
    </source>
</evidence>
<evidence type="ECO:0000313" key="2">
    <source>
        <dbReference type="EMBL" id="TCL68722.1"/>
    </source>
</evidence>
<dbReference type="AlphaFoldDB" id="A0A4R1RRY1"/>
<protein>
    <recommendedName>
        <fullName evidence="4">Glycosyl hydrolase family 16</fullName>
    </recommendedName>
</protein>
<gene>
    <name evidence="2" type="ORF">EV196_101141</name>
</gene>
<evidence type="ECO:0008006" key="4">
    <source>
        <dbReference type="Google" id="ProtNLM"/>
    </source>
</evidence>
<dbReference type="RefSeq" id="WP_132213867.1">
    <property type="nucleotide sequence ID" value="NZ_OX156936.1"/>
</dbReference>
<accession>A0A4R1RRY1</accession>
<comment type="caution">
    <text evidence="2">The sequence shown here is derived from an EMBL/GenBank/DDBJ whole genome shotgun (WGS) entry which is preliminary data.</text>
</comment>
<name>A0A4R1RRY1_9FLAO</name>
<keyword evidence="3" id="KW-1185">Reference proteome</keyword>
<feature type="signal peptide" evidence="1">
    <location>
        <begin position="1"/>
        <end position="23"/>
    </location>
</feature>
<keyword evidence="1" id="KW-0732">Signal</keyword>
<dbReference type="Proteomes" id="UP000295455">
    <property type="component" value="Unassembled WGS sequence"/>
</dbReference>
<dbReference type="EMBL" id="SLUP01000001">
    <property type="protein sequence ID" value="TCL68722.1"/>
    <property type="molecule type" value="Genomic_DNA"/>
</dbReference>
<feature type="chain" id="PRO_5020526708" description="Glycosyl hydrolase family 16" evidence="1">
    <location>
        <begin position="24"/>
        <end position="255"/>
    </location>
</feature>
<evidence type="ECO:0000313" key="3">
    <source>
        <dbReference type="Proteomes" id="UP000295455"/>
    </source>
</evidence>
<organism evidence="2 3">
    <name type="scientific">Mariniflexile fucanivorans</name>
    <dbReference type="NCBI Taxonomy" id="264023"/>
    <lineage>
        <taxon>Bacteria</taxon>
        <taxon>Pseudomonadati</taxon>
        <taxon>Bacteroidota</taxon>
        <taxon>Flavobacteriia</taxon>
        <taxon>Flavobacteriales</taxon>
        <taxon>Flavobacteriaceae</taxon>
        <taxon>Mariniflexile</taxon>
    </lineage>
</organism>